<evidence type="ECO:0000256" key="2">
    <source>
        <dbReference type="ARBA" id="ARBA00022679"/>
    </source>
</evidence>
<sequence length="440" mass="48166">MAMEVEISSTETIKPSSPTPTHLKHFSLSLLDQLNAPVFSKLVYFYPHAPSISPTLKKSLSQILPLFYPFAGRIRGNLYVDCTDDGPVFVEARVNRSLEDVLKNPSDEVVRKFLSLDPRFCDTDSGRPLLVVQTSFFECGGLAIGLLFFHKIADAATMATFVTAWAAAARGSGNAVRSPELLTASSLYPPKDFLSNLQIPSGSEEKISTKRFVFDSSNVAALKAESAGKIGPTRVESVSALIWKLAAKAARSNALKKKPSVLFQSVNLRTRLDPQLPENSTGNIVGYFPVALPEEGGGEIDLRRSVEGLKRGLIEFCNGYVKKLQERENGCSAILERMKVFDRGDADTYTVTSWCRFPMQQADFGWGKPVWLATACLPFKNIVVLMDSGGGGGGVEAWVSLKNEDMAAFERDPELLAYASLNPPISFLQSGVDYLFVRSK</sequence>
<evidence type="ECO:0000256" key="1">
    <source>
        <dbReference type="ARBA" id="ARBA00009861"/>
    </source>
</evidence>
<gene>
    <name evidence="4" type="ORF">CEY00_Acc05433</name>
</gene>
<reference evidence="5" key="2">
    <citation type="journal article" date="2018" name="BMC Genomics">
        <title>A manually annotated Actinidia chinensis var. chinensis (kiwifruit) genome highlights the challenges associated with draft genomes and gene prediction in plants.</title>
        <authorList>
            <person name="Pilkington S.M."/>
            <person name="Crowhurst R."/>
            <person name="Hilario E."/>
            <person name="Nardozza S."/>
            <person name="Fraser L."/>
            <person name="Peng Y."/>
            <person name="Gunaseelan K."/>
            <person name="Simpson R."/>
            <person name="Tahir J."/>
            <person name="Deroles S.C."/>
            <person name="Templeton K."/>
            <person name="Luo Z."/>
            <person name="Davy M."/>
            <person name="Cheng C."/>
            <person name="McNeilage M."/>
            <person name="Scaglione D."/>
            <person name="Liu Y."/>
            <person name="Zhang Q."/>
            <person name="Datson P."/>
            <person name="De Silva N."/>
            <person name="Gardiner S.E."/>
            <person name="Bassett H."/>
            <person name="Chagne D."/>
            <person name="McCallum J."/>
            <person name="Dzierzon H."/>
            <person name="Deng C."/>
            <person name="Wang Y.Y."/>
            <person name="Barron L."/>
            <person name="Manako K."/>
            <person name="Bowen J."/>
            <person name="Foster T.M."/>
            <person name="Erridge Z.A."/>
            <person name="Tiffin H."/>
            <person name="Waite C.N."/>
            <person name="Davies K.M."/>
            <person name="Grierson E.P."/>
            <person name="Laing W.A."/>
            <person name="Kirk R."/>
            <person name="Chen X."/>
            <person name="Wood M."/>
            <person name="Montefiori M."/>
            <person name="Brummell D.A."/>
            <person name="Schwinn K.E."/>
            <person name="Catanach A."/>
            <person name="Fullerton C."/>
            <person name="Li D."/>
            <person name="Meiyalaghan S."/>
            <person name="Nieuwenhuizen N."/>
            <person name="Read N."/>
            <person name="Prakash R."/>
            <person name="Hunter D."/>
            <person name="Zhang H."/>
            <person name="McKenzie M."/>
            <person name="Knabel M."/>
            <person name="Harris A."/>
            <person name="Allan A.C."/>
            <person name="Gleave A."/>
            <person name="Chen A."/>
            <person name="Janssen B.J."/>
            <person name="Plunkett B."/>
            <person name="Ampomah-Dwamena C."/>
            <person name="Voogd C."/>
            <person name="Leif D."/>
            <person name="Lafferty D."/>
            <person name="Souleyre E.J.F."/>
            <person name="Varkonyi-Gasic E."/>
            <person name="Gambi F."/>
            <person name="Hanley J."/>
            <person name="Yao J.L."/>
            <person name="Cheung J."/>
            <person name="David K.M."/>
            <person name="Warren B."/>
            <person name="Marsh K."/>
            <person name="Snowden K.C."/>
            <person name="Lin-Wang K."/>
            <person name="Brian L."/>
            <person name="Martinez-Sanchez M."/>
            <person name="Wang M."/>
            <person name="Ileperuma N."/>
            <person name="Macnee N."/>
            <person name="Campin R."/>
            <person name="McAtee P."/>
            <person name="Drummond R.S.M."/>
            <person name="Espley R.V."/>
            <person name="Ireland H.S."/>
            <person name="Wu R."/>
            <person name="Atkinson R.G."/>
            <person name="Karunairetnam S."/>
            <person name="Bulley S."/>
            <person name="Chunkath S."/>
            <person name="Hanley Z."/>
            <person name="Storey R."/>
            <person name="Thrimawithana A.H."/>
            <person name="Thomson S."/>
            <person name="David C."/>
            <person name="Testolin R."/>
            <person name="Huang H."/>
            <person name="Hellens R.P."/>
            <person name="Schaffer R.J."/>
        </authorList>
    </citation>
    <scope>NUCLEOTIDE SEQUENCE [LARGE SCALE GENOMIC DNA]</scope>
    <source>
        <strain evidence="5">cv. Red5</strain>
    </source>
</reference>
<dbReference type="InterPro" id="IPR023213">
    <property type="entry name" value="CAT-like_dom_sf"/>
</dbReference>
<dbReference type="Gramene" id="PSS30149">
    <property type="protein sequence ID" value="PSS30149"/>
    <property type="gene ID" value="CEY00_Acc05433"/>
</dbReference>
<dbReference type="OrthoDB" id="1932220at2759"/>
<protein>
    <submittedName>
        <fullName evidence="4">BAHD acyltransferase</fullName>
    </submittedName>
</protein>
<keyword evidence="5" id="KW-1185">Reference proteome</keyword>
<dbReference type="PANTHER" id="PTHR31623">
    <property type="entry name" value="F21J9.9"/>
    <property type="match status" value="1"/>
</dbReference>
<comment type="caution">
    <text evidence="4">The sequence shown here is derived from an EMBL/GenBank/DDBJ whole genome shotgun (WGS) entry which is preliminary data.</text>
</comment>
<dbReference type="Proteomes" id="UP000241394">
    <property type="component" value="Chromosome LG5"/>
</dbReference>
<proteinExistence type="inferred from homology"/>
<keyword evidence="2 4" id="KW-0808">Transferase</keyword>
<comment type="similarity">
    <text evidence="1">Belongs to the plant acyltransferase family.</text>
</comment>
<name>A0A2R6RJF2_ACTCC</name>
<evidence type="ECO:0000313" key="5">
    <source>
        <dbReference type="Proteomes" id="UP000241394"/>
    </source>
</evidence>
<evidence type="ECO:0000313" key="4">
    <source>
        <dbReference type="EMBL" id="PSS30149.1"/>
    </source>
</evidence>
<dbReference type="STRING" id="1590841.A0A2R6RJF2"/>
<dbReference type="EMBL" id="NKQK01000005">
    <property type="protein sequence ID" value="PSS30149.1"/>
    <property type="molecule type" value="Genomic_DNA"/>
</dbReference>
<organism evidence="4 5">
    <name type="scientific">Actinidia chinensis var. chinensis</name>
    <name type="common">Chinese soft-hair kiwi</name>
    <dbReference type="NCBI Taxonomy" id="1590841"/>
    <lineage>
        <taxon>Eukaryota</taxon>
        <taxon>Viridiplantae</taxon>
        <taxon>Streptophyta</taxon>
        <taxon>Embryophyta</taxon>
        <taxon>Tracheophyta</taxon>
        <taxon>Spermatophyta</taxon>
        <taxon>Magnoliopsida</taxon>
        <taxon>eudicotyledons</taxon>
        <taxon>Gunneridae</taxon>
        <taxon>Pentapetalae</taxon>
        <taxon>asterids</taxon>
        <taxon>Ericales</taxon>
        <taxon>Actinidiaceae</taxon>
        <taxon>Actinidia</taxon>
    </lineage>
</organism>
<dbReference type="InParanoid" id="A0A2R6RJF2"/>
<reference evidence="4 5" key="1">
    <citation type="submission" date="2017-07" db="EMBL/GenBank/DDBJ databases">
        <title>An improved, manually edited Actinidia chinensis var. chinensis (kiwifruit) genome highlights the challenges associated with draft genomes and gene prediction in plants.</title>
        <authorList>
            <person name="Pilkington S."/>
            <person name="Crowhurst R."/>
            <person name="Hilario E."/>
            <person name="Nardozza S."/>
            <person name="Fraser L."/>
            <person name="Peng Y."/>
            <person name="Gunaseelan K."/>
            <person name="Simpson R."/>
            <person name="Tahir J."/>
            <person name="Deroles S."/>
            <person name="Templeton K."/>
            <person name="Luo Z."/>
            <person name="Davy M."/>
            <person name="Cheng C."/>
            <person name="Mcneilage M."/>
            <person name="Scaglione D."/>
            <person name="Liu Y."/>
            <person name="Zhang Q."/>
            <person name="Datson P."/>
            <person name="De Silva N."/>
            <person name="Gardiner S."/>
            <person name="Bassett H."/>
            <person name="Chagne D."/>
            <person name="Mccallum J."/>
            <person name="Dzierzon H."/>
            <person name="Deng C."/>
            <person name="Wang Y.-Y."/>
            <person name="Barron N."/>
            <person name="Manako K."/>
            <person name="Bowen J."/>
            <person name="Foster T."/>
            <person name="Erridge Z."/>
            <person name="Tiffin H."/>
            <person name="Waite C."/>
            <person name="Davies K."/>
            <person name="Grierson E."/>
            <person name="Laing W."/>
            <person name="Kirk R."/>
            <person name="Chen X."/>
            <person name="Wood M."/>
            <person name="Montefiori M."/>
            <person name="Brummell D."/>
            <person name="Schwinn K."/>
            <person name="Catanach A."/>
            <person name="Fullerton C."/>
            <person name="Li D."/>
            <person name="Meiyalaghan S."/>
            <person name="Nieuwenhuizen N."/>
            <person name="Read N."/>
            <person name="Prakash R."/>
            <person name="Hunter D."/>
            <person name="Zhang H."/>
            <person name="Mckenzie M."/>
            <person name="Knabel M."/>
            <person name="Harris A."/>
            <person name="Allan A."/>
            <person name="Chen A."/>
            <person name="Janssen B."/>
            <person name="Plunkett B."/>
            <person name="Dwamena C."/>
            <person name="Voogd C."/>
            <person name="Leif D."/>
            <person name="Lafferty D."/>
            <person name="Souleyre E."/>
            <person name="Varkonyi-Gasic E."/>
            <person name="Gambi F."/>
            <person name="Hanley J."/>
            <person name="Yao J.-L."/>
            <person name="Cheung J."/>
            <person name="David K."/>
            <person name="Warren B."/>
            <person name="Marsh K."/>
            <person name="Snowden K."/>
            <person name="Lin-Wang K."/>
            <person name="Brian L."/>
            <person name="Martinez-Sanchez M."/>
            <person name="Wang M."/>
            <person name="Ileperuma N."/>
            <person name="Macnee N."/>
            <person name="Campin R."/>
            <person name="Mcatee P."/>
            <person name="Drummond R."/>
            <person name="Espley R."/>
            <person name="Ireland H."/>
            <person name="Wu R."/>
            <person name="Atkinson R."/>
            <person name="Karunairetnam S."/>
            <person name="Bulley S."/>
            <person name="Chunkath S."/>
            <person name="Hanley Z."/>
            <person name="Storey R."/>
            <person name="Thrimawithana A."/>
            <person name="Thomson S."/>
            <person name="David C."/>
            <person name="Testolin R."/>
        </authorList>
    </citation>
    <scope>NUCLEOTIDE SEQUENCE [LARGE SCALE GENOMIC DNA]</scope>
    <source>
        <strain evidence="5">cv. Red5</strain>
        <tissue evidence="4">Young leaf</tissue>
    </source>
</reference>
<dbReference type="PANTHER" id="PTHR31623:SF122">
    <property type="entry name" value="HXXXD-TYPE ACYL-TRANSFERASE FAMILY PROTEIN"/>
    <property type="match status" value="1"/>
</dbReference>
<dbReference type="OMA" id="EDESCSM"/>
<keyword evidence="3 4" id="KW-0012">Acyltransferase</keyword>
<dbReference type="Pfam" id="PF02458">
    <property type="entry name" value="Transferase"/>
    <property type="match status" value="1"/>
</dbReference>
<dbReference type="AlphaFoldDB" id="A0A2R6RJF2"/>
<dbReference type="Gene3D" id="3.30.559.10">
    <property type="entry name" value="Chloramphenicol acetyltransferase-like domain"/>
    <property type="match status" value="2"/>
</dbReference>
<accession>A0A2R6RJF2</accession>
<dbReference type="GO" id="GO:0016746">
    <property type="term" value="F:acyltransferase activity"/>
    <property type="evidence" value="ECO:0007669"/>
    <property type="project" value="UniProtKB-KW"/>
</dbReference>
<evidence type="ECO:0000256" key="3">
    <source>
        <dbReference type="ARBA" id="ARBA00023315"/>
    </source>
</evidence>